<evidence type="ECO:0000313" key="5">
    <source>
        <dbReference type="EMBL" id="TWR62430.1"/>
    </source>
</evidence>
<evidence type="ECO:0000259" key="4">
    <source>
        <dbReference type="Pfam" id="PF02384"/>
    </source>
</evidence>
<dbReference type="Pfam" id="PF02384">
    <property type="entry name" value="N6_Mtase"/>
    <property type="match status" value="1"/>
</dbReference>
<comment type="similarity">
    <text evidence="1">Belongs to the N(4)/N(6)-methyltransferase family.</text>
</comment>
<dbReference type="GO" id="GO:0032259">
    <property type="term" value="P:methylation"/>
    <property type="evidence" value="ECO:0007669"/>
    <property type="project" value="UniProtKB-KW"/>
</dbReference>
<dbReference type="AlphaFoldDB" id="A0A5C5PAZ0"/>
<feature type="domain" description="DNA methylase adenine-specific" evidence="4">
    <location>
        <begin position="364"/>
        <end position="453"/>
    </location>
</feature>
<dbReference type="GO" id="GO:0008170">
    <property type="term" value="F:N-methyltransferase activity"/>
    <property type="evidence" value="ECO:0007669"/>
    <property type="project" value="InterPro"/>
</dbReference>
<proteinExistence type="inferred from homology"/>
<name>A0A5C5PAZ0_9PSED</name>
<dbReference type="Gene3D" id="3.40.50.150">
    <property type="entry name" value="Vaccinia Virus protein VP39"/>
    <property type="match status" value="1"/>
</dbReference>
<keyword evidence="2" id="KW-0489">Methyltransferase</keyword>
<protein>
    <recommendedName>
        <fullName evidence="4">DNA methylase adenine-specific domain-containing protein</fullName>
    </recommendedName>
</protein>
<dbReference type="PANTHER" id="PTHR33841:SF4">
    <property type="entry name" value="RESTRICTION MODIFICATION SYSTEM DNA SPECIFICITY DOMAIN"/>
    <property type="match status" value="1"/>
</dbReference>
<accession>A0A5C5PAZ0</accession>
<dbReference type="SUPFAM" id="SSF53335">
    <property type="entry name" value="S-adenosyl-L-methionine-dependent methyltransferases"/>
    <property type="match status" value="1"/>
</dbReference>
<sequence>MDSLVFCDDKNYVNSNRVMAVPKIASQLVSKVASASEAARNEAQLRHELEGALKVACEARNIPWTPFQLERALKEAGKPTKFADVAHGAVVIEYEPPRSFTGRLNSKAKHARDQAEEYAVLISAEEGRLLEDYVLVIWDGSHISFGSFEEACPQWDGVIPFDISAANRLLALLEQDGRPLVHPQLLQALVGPDSDHGIALIPALYDSICRAESTSRTSKTKMLFTEWRRLFSQVVGFQPANMKTLLARQEISHDQPYDENPAAYLFALNTYIAIIAKIVTACALPRPSQNLLDSTVPVVDRLRAVETGELFEHSGILNMLSGDFFAWYLDDSGWEDYSPHLDALFGKLSGVDFTIAKKHPNTTRDLFKGIYERFIPREVRHALGEFYTPDWLAEHGMDLIEWGAEDSLTDPTCGSGTFLLEALRRRRLQQGDSATAKSLLLGLHGIDLNPLAVLAAKGSLAVFLSPFLDPADPIRLPVYLADAINPARVSSGLFPSYSYVMQTEVGPREFSVPEAMISHAEFFKVFTRIRGLIDADVIAAKINSAIRPDLKGMQLDDYDIQTVETTVGNLVSLHEQGWNGIWCAILADRFAAGAIPPSSHVCGNPPWVKWSNLPEEYTKTIQAQCKQLGVFSNDKWVGGIEADISTVVTYQAIYHYLAPSGRLGFFLPGSVFTTPSSAGFRRFSVGPNNVNCKVLLVEDFDAISPFDGVTNMPRFLALERDASTVFPVPYRVWTTGDVPASTLRRSRSAEEFRRAATQIEYTAVPVPGGEGGRPWLTGPHEEQVVFAKVFAGAERVYQARKGVTADRNGVFWVYEAEEGDENTVTVRNAASIGKTKGIPEITARIESEHLFPLLRGQGVRPFCAVPDEHLRIIVPQRGMHGDTELAVHSPLVFKFFNRFKSHLEGRSSLKRFQKGQAFYSLWSTGAYTFSPYKVLWREIGKVFAAAYVGSAVTSFSGEKIVIPDHKLYFIPAETEGEAAYLTGFLNAPVISSTVSAYASRLSLGVSVAEYLNIPRYDESNAQIRAIRDLSLEITARLNGAAESELLALDMHVKKLLNF</sequence>
<dbReference type="InterPro" id="IPR003356">
    <property type="entry name" value="DNA_methylase_A-5"/>
</dbReference>
<keyword evidence="3" id="KW-0808">Transferase</keyword>
<dbReference type="EMBL" id="VFES01000017">
    <property type="protein sequence ID" value="TWR62430.1"/>
    <property type="molecule type" value="Genomic_DNA"/>
</dbReference>
<dbReference type="GO" id="GO:0003677">
    <property type="term" value="F:DNA binding"/>
    <property type="evidence" value="ECO:0007669"/>
    <property type="project" value="InterPro"/>
</dbReference>
<organism evidence="5 6">
    <name type="scientific">Pseudomonas grimontii</name>
    <dbReference type="NCBI Taxonomy" id="129847"/>
    <lineage>
        <taxon>Bacteria</taxon>
        <taxon>Pseudomonadati</taxon>
        <taxon>Pseudomonadota</taxon>
        <taxon>Gammaproteobacteria</taxon>
        <taxon>Pseudomonadales</taxon>
        <taxon>Pseudomonadaceae</taxon>
        <taxon>Pseudomonas</taxon>
    </lineage>
</organism>
<gene>
    <name evidence="5" type="ORF">FIV39_24120</name>
</gene>
<comment type="caution">
    <text evidence="5">The sequence shown here is derived from an EMBL/GenBank/DDBJ whole genome shotgun (WGS) entry which is preliminary data.</text>
</comment>
<reference evidence="5 6" key="1">
    <citation type="submission" date="2019-06" db="EMBL/GenBank/DDBJ databases">
        <title>Pseudomonas bimorpha sp. nov. isolated from bovine raw milk and skim milk concentrate.</title>
        <authorList>
            <person name="Hofmann K."/>
            <person name="Huptas C."/>
            <person name="Doll E."/>
            <person name="Scherer S."/>
            <person name="Wenning M."/>
        </authorList>
    </citation>
    <scope>NUCLEOTIDE SEQUENCE [LARGE SCALE GENOMIC DNA]</scope>
    <source>
        <strain evidence="5 6">DSM 17515</strain>
    </source>
</reference>
<dbReference type="InterPro" id="IPR050953">
    <property type="entry name" value="N4_N6_ade-DNA_methylase"/>
</dbReference>
<dbReference type="PANTHER" id="PTHR33841">
    <property type="entry name" value="DNA METHYLTRANSFERASE YEEA-RELATED"/>
    <property type="match status" value="1"/>
</dbReference>
<evidence type="ECO:0000256" key="1">
    <source>
        <dbReference type="ARBA" id="ARBA00006594"/>
    </source>
</evidence>
<dbReference type="PRINTS" id="PR00507">
    <property type="entry name" value="N12N6MTFRASE"/>
</dbReference>
<dbReference type="Proteomes" id="UP000317267">
    <property type="component" value="Unassembled WGS sequence"/>
</dbReference>
<dbReference type="RefSeq" id="WP_143513822.1">
    <property type="nucleotide sequence ID" value="NZ_VFES01000017.1"/>
</dbReference>
<dbReference type="InterPro" id="IPR029063">
    <property type="entry name" value="SAM-dependent_MTases_sf"/>
</dbReference>
<dbReference type="OrthoDB" id="9782445at2"/>
<evidence type="ECO:0000256" key="3">
    <source>
        <dbReference type="ARBA" id="ARBA00022679"/>
    </source>
</evidence>
<evidence type="ECO:0000256" key="2">
    <source>
        <dbReference type="ARBA" id="ARBA00022603"/>
    </source>
</evidence>
<evidence type="ECO:0000313" key="6">
    <source>
        <dbReference type="Proteomes" id="UP000317267"/>
    </source>
</evidence>